<feature type="transmembrane region" description="Helical" evidence="8">
    <location>
        <begin position="28"/>
        <end position="47"/>
    </location>
</feature>
<dbReference type="GeneID" id="78361898"/>
<dbReference type="GO" id="GO:0005886">
    <property type="term" value="C:plasma membrane"/>
    <property type="evidence" value="ECO:0007669"/>
    <property type="project" value="UniProtKB-SubCell"/>
</dbReference>
<proteinExistence type="inferred from homology"/>
<keyword evidence="4" id="KW-1003">Cell membrane</keyword>
<feature type="transmembrane region" description="Helical" evidence="8">
    <location>
        <begin position="292"/>
        <end position="316"/>
    </location>
</feature>
<gene>
    <name evidence="9" type="ORF">ADH67_04515</name>
</gene>
<evidence type="ECO:0000256" key="4">
    <source>
        <dbReference type="ARBA" id="ARBA00022475"/>
    </source>
</evidence>
<keyword evidence="7 8" id="KW-0472">Membrane</keyword>
<reference evidence="10" key="1">
    <citation type="submission" date="2017-05" db="EMBL/GenBank/DDBJ databases">
        <title>Improved OligoMM genomes.</title>
        <authorList>
            <person name="Garzetti D."/>
        </authorList>
    </citation>
    <scope>NUCLEOTIDE SEQUENCE [LARGE SCALE GENOMIC DNA]</scope>
    <source>
        <strain evidence="10">YL45</strain>
    </source>
</reference>
<dbReference type="NCBIfam" id="TIGR00771">
    <property type="entry name" value="DcuC"/>
    <property type="match status" value="1"/>
</dbReference>
<dbReference type="AlphaFoldDB" id="A0A227KRU5"/>
<keyword evidence="6 8" id="KW-1133">Transmembrane helix</keyword>
<feature type="transmembrane region" description="Helical" evidence="8">
    <location>
        <begin position="371"/>
        <end position="397"/>
    </location>
</feature>
<evidence type="ECO:0000256" key="7">
    <source>
        <dbReference type="ARBA" id="ARBA00023136"/>
    </source>
</evidence>
<dbReference type="InterPro" id="IPR018385">
    <property type="entry name" value="C4_dicarb_anaerob_car-like"/>
</dbReference>
<dbReference type="EMBL" id="NHMP01000002">
    <property type="protein sequence ID" value="OXE50258.1"/>
    <property type="molecule type" value="Genomic_DNA"/>
</dbReference>
<feature type="transmembrane region" description="Helical" evidence="8">
    <location>
        <begin position="93"/>
        <end position="126"/>
    </location>
</feature>
<keyword evidence="3" id="KW-0813">Transport</keyword>
<dbReference type="PANTHER" id="PTHR42002:SF2">
    <property type="entry name" value="ANAEROBIC C4-DICARBOXYLATE TRANSPORTER DCUC-RELATED"/>
    <property type="match status" value="1"/>
</dbReference>
<keyword evidence="10" id="KW-1185">Reference proteome</keyword>
<dbReference type="InterPro" id="IPR004669">
    <property type="entry name" value="C4_dicarb_anaerob_car"/>
</dbReference>
<feature type="transmembrane region" description="Helical" evidence="8">
    <location>
        <begin position="138"/>
        <end position="157"/>
    </location>
</feature>
<comment type="subcellular location">
    <subcellularLocation>
        <location evidence="1">Cell membrane</location>
        <topology evidence="1">Multi-pass membrane protein</topology>
    </subcellularLocation>
</comment>
<evidence type="ECO:0000256" key="1">
    <source>
        <dbReference type="ARBA" id="ARBA00004651"/>
    </source>
</evidence>
<organism evidence="9 10">
    <name type="scientific">Turicimonas muris</name>
    <dbReference type="NCBI Taxonomy" id="1796652"/>
    <lineage>
        <taxon>Bacteria</taxon>
        <taxon>Pseudomonadati</taxon>
        <taxon>Pseudomonadota</taxon>
        <taxon>Betaproteobacteria</taxon>
        <taxon>Burkholderiales</taxon>
        <taxon>Sutterellaceae</taxon>
        <taxon>Turicimonas</taxon>
    </lineage>
</organism>
<evidence type="ECO:0000313" key="9">
    <source>
        <dbReference type="EMBL" id="OXE50258.1"/>
    </source>
</evidence>
<feature type="transmembrane region" description="Helical" evidence="8">
    <location>
        <begin position="54"/>
        <end position="73"/>
    </location>
</feature>
<dbReference type="GO" id="GO:0015556">
    <property type="term" value="F:C4-dicarboxylate transmembrane transporter activity"/>
    <property type="evidence" value="ECO:0007669"/>
    <property type="project" value="InterPro"/>
</dbReference>
<feature type="transmembrane region" description="Helical" evidence="8">
    <location>
        <begin position="328"/>
        <end position="351"/>
    </location>
</feature>
<name>A0A227KRU5_9BURK</name>
<feature type="transmembrane region" description="Helical" evidence="8">
    <location>
        <begin position="177"/>
        <end position="200"/>
    </location>
</feature>
<comment type="caution">
    <text evidence="9">The sequence shown here is derived from an EMBL/GenBank/DDBJ whole genome shotgun (WGS) entry which is preliminary data.</text>
</comment>
<accession>A0A227KRU5</accession>
<dbReference type="NCBIfam" id="NF037994">
    <property type="entry name" value="DcuC_1"/>
    <property type="match status" value="1"/>
</dbReference>
<feature type="transmembrane region" description="Helical" evidence="8">
    <location>
        <begin position="404"/>
        <end position="423"/>
    </location>
</feature>
<feature type="transmembrane region" description="Helical" evidence="8">
    <location>
        <begin position="254"/>
        <end position="272"/>
    </location>
</feature>
<dbReference type="PANTHER" id="PTHR42002">
    <property type="entry name" value="ANAEROBIC C4-DICARBOXYLATE TRANSPORTER DCUC-RELATED"/>
    <property type="match status" value="1"/>
</dbReference>
<comment type="similarity">
    <text evidence="2">Belongs to the DcuC/DcuD transporter (TC 2.A.61) family.</text>
</comment>
<keyword evidence="5 8" id="KW-0812">Transmembrane</keyword>
<evidence type="ECO:0000256" key="5">
    <source>
        <dbReference type="ARBA" id="ARBA00022692"/>
    </source>
</evidence>
<sequence length="424" mass="44146">MSLTAWIAVAVVIVTVYCLIKRYETRLVLFTAGLFLCCISMKPMMALDQFAKSMTTATLIMAICGSMGFAYVVTHTQCDKHLVSLLAAPLKKIGILLIPAATAVTFFVNIALPSAAGCAAAVGATLIPVMIRSGIRPAAAGAAILMGTYGSCLSPGMSHNNFVAKISNMDVMDVIGLHTPFTLIMMAIGLVGITIVCLVLRDNKPSQEELDAYYAQAGQAGEIGRINILKALAPLVPLCILVAGNQWFPAIKMGVAQAMVCGAIYTLAVSWTNPQQFSKEFFKGMGSGYGSVMGIIIAAGVFAAGLRAAGLVDAFVAGLKASNEIARWGGSLGPFILAVITGSGDAATFAFNEAVTPHAADFGMQVPNLGALALISGSLGRTMSPIAGVVIVVSGLAMVQPMQLVKRTFIPMIIAVFTLALIMV</sequence>
<evidence type="ECO:0000256" key="3">
    <source>
        <dbReference type="ARBA" id="ARBA00022448"/>
    </source>
</evidence>
<dbReference type="Pfam" id="PF03606">
    <property type="entry name" value="DcuC"/>
    <property type="match status" value="1"/>
</dbReference>
<evidence type="ECO:0000256" key="6">
    <source>
        <dbReference type="ARBA" id="ARBA00022989"/>
    </source>
</evidence>
<dbReference type="RefSeq" id="WP_066593833.1">
    <property type="nucleotide sequence ID" value="NZ_CAMTQL010000007.1"/>
</dbReference>
<evidence type="ECO:0000256" key="8">
    <source>
        <dbReference type="SAM" id="Phobius"/>
    </source>
</evidence>
<evidence type="ECO:0000256" key="2">
    <source>
        <dbReference type="ARBA" id="ARBA00005275"/>
    </source>
</evidence>
<evidence type="ECO:0000313" key="10">
    <source>
        <dbReference type="Proteomes" id="UP000214610"/>
    </source>
</evidence>
<protein>
    <submittedName>
        <fullName evidence="9">C4-dicarboxylate ABC transporter</fullName>
    </submittedName>
</protein>
<dbReference type="Proteomes" id="UP000214610">
    <property type="component" value="Unassembled WGS sequence"/>
</dbReference>